<name>A0A3A5HAE2_9ACTN</name>
<keyword evidence="6" id="KW-1185">Reference proteome</keyword>
<dbReference type="InterPro" id="IPR036390">
    <property type="entry name" value="WH_DNA-bd_sf"/>
</dbReference>
<organism evidence="5 6">
    <name type="scientific">Nocardioides cavernaquae</name>
    <dbReference type="NCBI Taxonomy" id="2321396"/>
    <lineage>
        <taxon>Bacteria</taxon>
        <taxon>Bacillati</taxon>
        <taxon>Actinomycetota</taxon>
        <taxon>Actinomycetes</taxon>
        <taxon>Propionibacteriales</taxon>
        <taxon>Nocardioidaceae</taxon>
        <taxon>Nocardioides</taxon>
    </lineage>
</organism>
<keyword evidence="1" id="KW-0805">Transcription regulation</keyword>
<dbReference type="InterPro" id="IPR000835">
    <property type="entry name" value="HTH_MarR-typ"/>
</dbReference>
<dbReference type="GO" id="GO:0003700">
    <property type="term" value="F:DNA-binding transcription factor activity"/>
    <property type="evidence" value="ECO:0007669"/>
    <property type="project" value="InterPro"/>
</dbReference>
<dbReference type="PROSITE" id="PS50995">
    <property type="entry name" value="HTH_MARR_2"/>
    <property type="match status" value="1"/>
</dbReference>
<evidence type="ECO:0000313" key="6">
    <source>
        <dbReference type="Proteomes" id="UP000276542"/>
    </source>
</evidence>
<evidence type="ECO:0000259" key="4">
    <source>
        <dbReference type="PROSITE" id="PS50995"/>
    </source>
</evidence>
<dbReference type="InterPro" id="IPR039422">
    <property type="entry name" value="MarR/SlyA-like"/>
</dbReference>
<dbReference type="Pfam" id="PF01047">
    <property type="entry name" value="MarR"/>
    <property type="match status" value="1"/>
</dbReference>
<dbReference type="InterPro" id="IPR036388">
    <property type="entry name" value="WH-like_DNA-bd_sf"/>
</dbReference>
<proteinExistence type="predicted"/>
<dbReference type="GO" id="GO:0003677">
    <property type="term" value="F:DNA binding"/>
    <property type="evidence" value="ECO:0007669"/>
    <property type="project" value="UniProtKB-KW"/>
</dbReference>
<dbReference type="AlphaFoldDB" id="A0A3A5HAE2"/>
<dbReference type="RefSeq" id="WP_120060337.1">
    <property type="nucleotide sequence ID" value="NZ_QYRP01000002.1"/>
</dbReference>
<dbReference type="SUPFAM" id="SSF46785">
    <property type="entry name" value="Winged helix' DNA-binding domain"/>
    <property type="match status" value="1"/>
</dbReference>
<dbReference type="Gene3D" id="1.10.10.10">
    <property type="entry name" value="Winged helix-like DNA-binding domain superfamily/Winged helix DNA-binding domain"/>
    <property type="match status" value="1"/>
</dbReference>
<dbReference type="GO" id="GO:0006950">
    <property type="term" value="P:response to stress"/>
    <property type="evidence" value="ECO:0007669"/>
    <property type="project" value="TreeGrafter"/>
</dbReference>
<keyword evidence="2" id="KW-0238">DNA-binding</keyword>
<gene>
    <name evidence="5" type="ORF">D4739_09160</name>
</gene>
<evidence type="ECO:0000256" key="2">
    <source>
        <dbReference type="ARBA" id="ARBA00023125"/>
    </source>
</evidence>
<evidence type="ECO:0000256" key="1">
    <source>
        <dbReference type="ARBA" id="ARBA00023015"/>
    </source>
</evidence>
<feature type="domain" description="HTH marR-type" evidence="4">
    <location>
        <begin position="18"/>
        <end position="139"/>
    </location>
</feature>
<protein>
    <submittedName>
        <fullName evidence="5">MarR family transcriptional regulator</fullName>
    </submittedName>
</protein>
<dbReference type="PANTHER" id="PTHR33164">
    <property type="entry name" value="TRANSCRIPTIONAL REGULATOR, MARR FAMILY"/>
    <property type="match status" value="1"/>
</dbReference>
<sequence>MSSARSDRAPSSTDERLADEWHQLMGRYQRLMCALDRELGAAHGLTASEFEVLQQLHRADECSMRLRELGEGAHLSQSALSRLVARLENDGLLERRTCSEDRRAQYVGLTAAGRDRYADARPTQRQVLRENGTDCLARD</sequence>
<dbReference type="InterPro" id="IPR023187">
    <property type="entry name" value="Tscrpt_reg_MarR-type_CS"/>
</dbReference>
<dbReference type="PANTHER" id="PTHR33164:SF99">
    <property type="entry name" value="MARR FAMILY REGULATORY PROTEIN"/>
    <property type="match status" value="1"/>
</dbReference>
<comment type="caution">
    <text evidence="5">The sequence shown here is derived from an EMBL/GenBank/DDBJ whole genome shotgun (WGS) entry which is preliminary data.</text>
</comment>
<reference evidence="6" key="1">
    <citation type="submission" date="2018-09" db="EMBL/GenBank/DDBJ databases">
        <authorList>
            <person name="Zhu H."/>
        </authorList>
    </citation>
    <scope>NUCLEOTIDE SEQUENCE [LARGE SCALE GENOMIC DNA]</scope>
    <source>
        <strain evidence="6">K1W22B-1</strain>
    </source>
</reference>
<dbReference type="Proteomes" id="UP000276542">
    <property type="component" value="Unassembled WGS sequence"/>
</dbReference>
<dbReference type="OrthoDB" id="5195026at2"/>
<evidence type="ECO:0000256" key="3">
    <source>
        <dbReference type="ARBA" id="ARBA00023163"/>
    </source>
</evidence>
<keyword evidence="3" id="KW-0804">Transcription</keyword>
<accession>A0A3A5HAE2</accession>
<dbReference type="SMART" id="SM00347">
    <property type="entry name" value="HTH_MARR"/>
    <property type="match status" value="1"/>
</dbReference>
<evidence type="ECO:0000313" key="5">
    <source>
        <dbReference type="EMBL" id="RJS46365.1"/>
    </source>
</evidence>
<dbReference type="EMBL" id="QYRP01000002">
    <property type="protein sequence ID" value="RJS46365.1"/>
    <property type="molecule type" value="Genomic_DNA"/>
</dbReference>
<dbReference type="PROSITE" id="PS01117">
    <property type="entry name" value="HTH_MARR_1"/>
    <property type="match status" value="1"/>
</dbReference>